<dbReference type="eggNOG" id="arCOG09518">
    <property type="taxonomic scope" value="Archaea"/>
</dbReference>
<name>L0JWF0_9EURY</name>
<reference evidence="4 5" key="1">
    <citation type="submission" date="2012-11" db="EMBL/GenBank/DDBJ databases">
        <title>FINISHED of Natronococcus occultus SP4, DSM 3396.</title>
        <authorList>
            <consortium name="DOE Joint Genome Institute"/>
            <person name="Eisen J."/>
            <person name="Huntemann M."/>
            <person name="Wei C.-L."/>
            <person name="Han J."/>
            <person name="Detter J.C."/>
            <person name="Han C."/>
            <person name="Tapia R."/>
            <person name="Chen A."/>
            <person name="Kyrpides N."/>
            <person name="Mavromatis K."/>
            <person name="Markowitz V."/>
            <person name="Szeto E."/>
            <person name="Ivanova N."/>
            <person name="Mikhailova N."/>
            <person name="Ovchinnikova G."/>
            <person name="Pagani I."/>
            <person name="Pati A."/>
            <person name="Goodwin L."/>
            <person name="Nordberg H.P."/>
            <person name="Cantor M.N."/>
            <person name="Hua S.X."/>
            <person name="Woyke T."/>
            <person name="Eisen J."/>
            <person name="Klenk H.-P."/>
            <person name="Klenk H.-P."/>
        </authorList>
    </citation>
    <scope>NUCLEOTIDE SEQUENCE [LARGE SCALE GENOMIC DNA]</scope>
    <source>
        <strain evidence="4 5">SP4</strain>
    </source>
</reference>
<dbReference type="Pfam" id="PF18739">
    <property type="entry name" value="HEPN_Apea"/>
    <property type="match status" value="1"/>
</dbReference>
<evidence type="ECO:0000259" key="3">
    <source>
        <dbReference type="Pfam" id="PF18862"/>
    </source>
</evidence>
<dbReference type="EMBL" id="CP003929">
    <property type="protein sequence ID" value="AGB36188.1"/>
    <property type="molecule type" value="Genomic_DNA"/>
</dbReference>
<dbReference type="HOGENOM" id="CLU_039923_0_0_2"/>
<evidence type="ECO:0000313" key="4">
    <source>
        <dbReference type="EMBL" id="AGB36188.1"/>
    </source>
</evidence>
<feature type="domain" description="ApeA N-terminal" evidence="3">
    <location>
        <begin position="6"/>
        <end position="261"/>
    </location>
</feature>
<feature type="region of interest" description="Disordered" evidence="1">
    <location>
        <begin position="1"/>
        <end position="21"/>
    </location>
</feature>
<gene>
    <name evidence="4" type="ORF">Natoc_0318</name>
</gene>
<dbReference type="AlphaFoldDB" id="L0JWF0"/>
<dbReference type="Proteomes" id="UP000010878">
    <property type="component" value="Chromosome"/>
</dbReference>
<evidence type="ECO:0000259" key="2">
    <source>
        <dbReference type="Pfam" id="PF18739"/>
    </source>
</evidence>
<dbReference type="KEGG" id="nou:Natoc_0318"/>
<dbReference type="InterPro" id="IPR041229">
    <property type="entry name" value="HEPN_Apea"/>
</dbReference>
<dbReference type="InterPro" id="IPR041223">
    <property type="entry name" value="ApeA_NTD"/>
</dbReference>
<evidence type="ECO:0000256" key="1">
    <source>
        <dbReference type="SAM" id="MobiDB-lite"/>
    </source>
</evidence>
<accession>L0JWF0</accession>
<protein>
    <submittedName>
        <fullName evidence="4">Uncharacterized protein</fullName>
    </submittedName>
</protein>
<sequence>MESKSIQGRWYKPGNPNNSVPGVLEYSPEKGAELTLFDLIGEQNIGSRSRKSLDALFGESIKGENITLRNNVQTSEGMKGGTGWETYRAEELYLGYHVSEFEFSSLEVEYPDIAPWMEERAVKSGLSMDDNTATIEQKAISRPKISISDICDLRVRQKTGVENISTVPSPYERIVFEFIFDSKQEVEKIHEYIRILNDYFALASKPVFPNSVRINYNDSILPNDNIELLYKEPDYVESSINFSDWNFTERDIDLEESLSSWYSHSMGARTFHSMYFSNLYNPDMYYRFKALSLFIGLESYFDYVSDEKYLMEPSEYHDWLDEHIQTISDEFVAKDRLYKLLRSIGFRYSYGDKLKMIIDGYPFFEEIIDIDRVTSLIKNNRHGIVHSTSIDEDDFVEAMYYAQLLAEGILLSAAKLGPDQIIKYFDRNYNNLLSNEG</sequence>
<organism evidence="4 5">
    <name type="scientific">Natronococcus occultus SP4</name>
    <dbReference type="NCBI Taxonomy" id="694430"/>
    <lineage>
        <taxon>Archaea</taxon>
        <taxon>Methanobacteriati</taxon>
        <taxon>Methanobacteriota</taxon>
        <taxon>Stenosarchaea group</taxon>
        <taxon>Halobacteria</taxon>
        <taxon>Halobacteriales</taxon>
        <taxon>Natrialbaceae</taxon>
        <taxon>Natronococcus</taxon>
    </lineage>
</organism>
<proteinExistence type="predicted"/>
<dbReference type="OrthoDB" id="340705at2157"/>
<dbReference type="RefSeq" id="WP_015319644.1">
    <property type="nucleotide sequence ID" value="NC_019974.1"/>
</dbReference>
<dbReference type="Pfam" id="PF18862">
    <property type="entry name" value="ApeA_NTD1"/>
    <property type="match status" value="1"/>
</dbReference>
<evidence type="ECO:0000313" key="5">
    <source>
        <dbReference type="Proteomes" id="UP000010878"/>
    </source>
</evidence>
<dbReference type="GeneID" id="43302119"/>
<keyword evidence="5" id="KW-1185">Reference proteome</keyword>
<feature type="domain" description="Apea-like HEPN" evidence="2">
    <location>
        <begin position="291"/>
        <end position="414"/>
    </location>
</feature>